<proteinExistence type="inferred from homology"/>
<dbReference type="Pfam" id="PF00067">
    <property type="entry name" value="p450"/>
    <property type="match status" value="1"/>
</dbReference>
<feature type="binding site" description="axial binding residue" evidence="7">
    <location>
        <position position="456"/>
    </location>
    <ligand>
        <name>heme</name>
        <dbReference type="ChEBI" id="CHEBI:30413"/>
    </ligand>
    <ligandPart>
        <name>Fe</name>
        <dbReference type="ChEBI" id="CHEBI:18248"/>
    </ligandPart>
</feature>
<comment type="caution">
    <text evidence="10">The sequence shown here is derived from an EMBL/GenBank/DDBJ whole genome shotgun (WGS) entry which is preliminary data.</text>
</comment>
<keyword evidence="5 8" id="KW-0560">Oxidoreductase</keyword>
<dbReference type="InterPro" id="IPR017972">
    <property type="entry name" value="Cyt_P450_CS"/>
</dbReference>
<dbReference type="EMBL" id="JACGWO010000001">
    <property type="protein sequence ID" value="KAK4439580.1"/>
    <property type="molecule type" value="Genomic_DNA"/>
</dbReference>
<evidence type="ECO:0000256" key="4">
    <source>
        <dbReference type="ARBA" id="ARBA00022723"/>
    </source>
</evidence>
<keyword evidence="8" id="KW-0503">Monooxygenase</keyword>
<evidence type="ECO:0000256" key="5">
    <source>
        <dbReference type="ARBA" id="ARBA00023002"/>
    </source>
</evidence>
<evidence type="ECO:0000256" key="6">
    <source>
        <dbReference type="ARBA" id="ARBA00023004"/>
    </source>
</evidence>
<keyword evidence="4 7" id="KW-0479">Metal-binding</keyword>
<dbReference type="SUPFAM" id="SSF48264">
    <property type="entry name" value="Cytochrome P450"/>
    <property type="match status" value="1"/>
</dbReference>
<reference evidence="10" key="1">
    <citation type="submission" date="2020-06" db="EMBL/GenBank/DDBJ databases">
        <authorList>
            <person name="Li T."/>
            <person name="Hu X."/>
            <person name="Zhang T."/>
            <person name="Song X."/>
            <person name="Zhang H."/>
            <person name="Dai N."/>
            <person name="Sheng W."/>
            <person name="Hou X."/>
            <person name="Wei L."/>
        </authorList>
    </citation>
    <scope>NUCLEOTIDE SEQUENCE</scope>
    <source>
        <strain evidence="10">3651</strain>
        <tissue evidence="10">Leaf</tissue>
    </source>
</reference>
<dbReference type="PRINTS" id="PR00463">
    <property type="entry name" value="EP450I"/>
</dbReference>
<evidence type="ECO:0000256" key="9">
    <source>
        <dbReference type="SAM" id="Phobius"/>
    </source>
</evidence>
<dbReference type="InterPro" id="IPR001128">
    <property type="entry name" value="Cyt_P450"/>
</dbReference>
<dbReference type="PROSITE" id="PS00086">
    <property type="entry name" value="CYTOCHROME_P450"/>
    <property type="match status" value="1"/>
</dbReference>
<dbReference type="InterPro" id="IPR036396">
    <property type="entry name" value="Cyt_P450_sf"/>
</dbReference>
<dbReference type="CDD" id="cd11064">
    <property type="entry name" value="CYP86A"/>
    <property type="match status" value="1"/>
</dbReference>
<accession>A0AAE2CYY8</accession>
<evidence type="ECO:0000313" key="11">
    <source>
        <dbReference type="Proteomes" id="UP001293254"/>
    </source>
</evidence>
<name>A0AAE2CYY8_9LAMI</name>
<dbReference type="PRINTS" id="PR00385">
    <property type="entry name" value="P450"/>
</dbReference>
<dbReference type="Proteomes" id="UP001293254">
    <property type="component" value="Unassembled WGS sequence"/>
</dbReference>
<evidence type="ECO:0000256" key="3">
    <source>
        <dbReference type="ARBA" id="ARBA00010617"/>
    </source>
</evidence>
<keyword evidence="9" id="KW-0472">Membrane</keyword>
<evidence type="ECO:0000256" key="8">
    <source>
        <dbReference type="RuleBase" id="RU000461"/>
    </source>
</evidence>
<evidence type="ECO:0000313" key="10">
    <source>
        <dbReference type="EMBL" id="KAK4439580.1"/>
    </source>
</evidence>
<dbReference type="AlphaFoldDB" id="A0AAE2CYY8"/>
<keyword evidence="6 7" id="KW-0408">Iron</keyword>
<evidence type="ECO:0000256" key="2">
    <source>
        <dbReference type="ARBA" id="ARBA00004167"/>
    </source>
</evidence>
<dbReference type="GO" id="GO:0005506">
    <property type="term" value="F:iron ion binding"/>
    <property type="evidence" value="ECO:0007669"/>
    <property type="project" value="InterPro"/>
</dbReference>
<evidence type="ECO:0000256" key="1">
    <source>
        <dbReference type="ARBA" id="ARBA00001971"/>
    </source>
</evidence>
<keyword evidence="9" id="KW-1133">Transmembrane helix</keyword>
<dbReference type="GO" id="GO:0016020">
    <property type="term" value="C:membrane"/>
    <property type="evidence" value="ECO:0007669"/>
    <property type="project" value="UniProtKB-SubCell"/>
</dbReference>
<sequence>MAIFGYLEIFFFTFTFTFTFTFILLCAVWRSNKSWRKSSVPTDWPLVRMLPWVLQFSRRIHSSVEQLMNECGGTFEFKGPWFCNMDMLVTSDPANIHHIFSKNFSNYPKGPEFRKIFEVFGDGIFNADFELWELHRRTTLSVFSHATFHTSLGRAVWGKVETGLLPVLDSFLKQGVDVDLQDIFQRFNFDNICKLVLDYDPQSLSIDLPYIPCEKAFNDVIEALLYRHILPESVWKLQKWLGVGKERKLTEAWKAFDEFIYPHITFRDGEQNDDSKLLTSFRKAYQEKNKGSSRGLSVFLRDTALNLMFAGRDTTSSGLTWLLWLIAMNPLTETKILEEMESELRLKEDKNRRFFSVEESRKLHYLHGALCESLRLFPPVAMEHKAPVEPDTLPSGNYLKPNTKVIVSFYSTGRMESVWGKDCLDFKPERWISPGGGLKHEPSYKFPAFNAGPRTCLGKEMAFAQIKMVAASIIYHYNIQLVEGHPVTPSDSIILQAKHGLKVKLSRRNV</sequence>
<comment type="similarity">
    <text evidence="3 8">Belongs to the cytochrome P450 family.</text>
</comment>
<dbReference type="GO" id="GO:0004497">
    <property type="term" value="F:monooxygenase activity"/>
    <property type="evidence" value="ECO:0007669"/>
    <property type="project" value="UniProtKB-KW"/>
</dbReference>
<dbReference type="Gene3D" id="1.10.630.10">
    <property type="entry name" value="Cytochrome P450"/>
    <property type="match status" value="1"/>
</dbReference>
<dbReference type="PANTHER" id="PTHR24296">
    <property type="entry name" value="CYTOCHROME P450"/>
    <property type="match status" value="1"/>
</dbReference>
<protein>
    <submittedName>
        <fullName evidence="10">Alkane hydroxylase MAH1</fullName>
    </submittedName>
</protein>
<evidence type="ECO:0000256" key="7">
    <source>
        <dbReference type="PIRSR" id="PIRSR602401-1"/>
    </source>
</evidence>
<comment type="cofactor">
    <cofactor evidence="1 7">
        <name>heme</name>
        <dbReference type="ChEBI" id="CHEBI:30413"/>
    </cofactor>
</comment>
<gene>
    <name evidence="10" type="ORF">Salat_0292900</name>
</gene>
<reference evidence="10" key="2">
    <citation type="journal article" date="2024" name="Plant">
        <title>Genomic evolution and insights into agronomic trait innovations of Sesamum species.</title>
        <authorList>
            <person name="Miao H."/>
            <person name="Wang L."/>
            <person name="Qu L."/>
            <person name="Liu H."/>
            <person name="Sun Y."/>
            <person name="Le M."/>
            <person name="Wang Q."/>
            <person name="Wei S."/>
            <person name="Zheng Y."/>
            <person name="Lin W."/>
            <person name="Duan Y."/>
            <person name="Cao H."/>
            <person name="Xiong S."/>
            <person name="Wang X."/>
            <person name="Wei L."/>
            <person name="Li C."/>
            <person name="Ma Q."/>
            <person name="Ju M."/>
            <person name="Zhao R."/>
            <person name="Li G."/>
            <person name="Mu C."/>
            <person name="Tian Q."/>
            <person name="Mei H."/>
            <person name="Zhang T."/>
            <person name="Gao T."/>
            <person name="Zhang H."/>
        </authorList>
    </citation>
    <scope>NUCLEOTIDE SEQUENCE</scope>
    <source>
        <strain evidence="10">3651</strain>
    </source>
</reference>
<comment type="subcellular location">
    <subcellularLocation>
        <location evidence="2">Membrane</location>
        <topology evidence="2">Single-pass membrane protein</topology>
    </subcellularLocation>
</comment>
<dbReference type="GO" id="GO:0006629">
    <property type="term" value="P:lipid metabolic process"/>
    <property type="evidence" value="ECO:0007669"/>
    <property type="project" value="UniProtKB-ARBA"/>
</dbReference>
<feature type="transmembrane region" description="Helical" evidence="9">
    <location>
        <begin position="6"/>
        <end position="29"/>
    </location>
</feature>
<keyword evidence="7 8" id="KW-0349">Heme</keyword>
<dbReference type="InterPro" id="IPR002401">
    <property type="entry name" value="Cyt_P450_E_grp-I"/>
</dbReference>
<dbReference type="GO" id="GO:0020037">
    <property type="term" value="F:heme binding"/>
    <property type="evidence" value="ECO:0007669"/>
    <property type="project" value="InterPro"/>
</dbReference>
<organism evidence="10 11">
    <name type="scientific">Sesamum alatum</name>
    <dbReference type="NCBI Taxonomy" id="300844"/>
    <lineage>
        <taxon>Eukaryota</taxon>
        <taxon>Viridiplantae</taxon>
        <taxon>Streptophyta</taxon>
        <taxon>Embryophyta</taxon>
        <taxon>Tracheophyta</taxon>
        <taxon>Spermatophyta</taxon>
        <taxon>Magnoliopsida</taxon>
        <taxon>eudicotyledons</taxon>
        <taxon>Gunneridae</taxon>
        <taxon>Pentapetalae</taxon>
        <taxon>asterids</taxon>
        <taxon>lamiids</taxon>
        <taxon>Lamiales</taxon>
        <taxon>Pedaliaceae</taxon>
        <taxon>Sesamum</taxon>
    </lineage>
</organism>
<dbReference type="GO" id="GO:0016705">
    <property type="term" value="F:oxidoreductase activity, acting on paired donors, with incorporation or reduction of molecular oxygen"/>
    <property type="evidence" value="ECO:0007669"/>
    <property type="project" value="InterPro"/>
</dbReference>
<keyword evidence="9" id="KW-0812">Transmembrane</keyword>
<keyword evidence="11" id="KW-1185">Reference proteome</keyword>